<feature type="region of interest" description="Disordered" evidence="1">
    <location>
        <begin position="1334"/>
        <end position="1400"/>
    </location>
</feature>
<accession>A0A4V6A1M3</accession>
<evidence type="ECO:0000313" key="2">
    <source>
        <dbReference type="EMBL" id="TKR75995.1"/>
    </source>
</evidence>
<reference evidence="2 3" key="2">
    <citation type="journal article" date="2019" name="G3 (Bethesda)">
        <title>Hybrid Assembly of the Genome of the Entomopathogenic Nematode Steinernema carpocapsae Identifies the X-Chromosome.</title>
        <authorList>
            <person name="Serra L."/>
            <person name="Macchietto M."/>
            <person name="Macias-Munoz A."/>
            <person name="McGill C.J."/>
            <person name="Rodriguez I.M."/>
            <person name="Rodriguez B."/>
            <person name="Murad R."/>
            <person name="Mortazavi A."/>
        </authorList>
    </citation>
    <scope>NUCLEOTIDE SEQUENCE [LARGE SCALE GENOMIC DNA]</scope>
    <source>
        <strain evidence="2 3">ALL</strain>
    </source>
</reference>
<feature type="compositionally biased region" description="Polar residues" evidence="1">
    <location>
        <begin position="1148"/>
        <end position="1164"/>
    </location>
</feature>
<proteinExistence type="predicted"/>
<evidence type="ECO:0000313" key="3">
    <source>
        <dbReference type="Proteomes" id="UP000298663"/>
    </source>
</evidence>
<gene>
    <name evidence="2" type="ORF">L596_017207</name>
</gene>
<evidence type="ECO:0000256" key="1">
    <source>
        <dbReference type="SAM" id="MobiDB-lite"/>
    </source>
</evidence>
<name>A0A4V6A1M3_STECR</name>
<protein>
    <submittedName>
        <fullName evidence="2">Uncharacterized protein</fullName>
    </submittedName>
</protein>
<keyword evidence="3" id="KW-1185">Reference proteome</keyword>
<comment type="caution">
    <text evidence="2">The sequence shown here is derived from an EMBL/GenBank/DDBJ whole genome shotgun (WGS) entry which is preliminary data.</text>
</comment>
<reference evidence="2 3" key="1">
    <citation type="journal article" date="2015" name="Genome Biol.">
        <title>Comparative genomics of Steinernema reveals deeply conserved gene regulatory networks.</title>
        <authorList>
            <person name="Dillman A.R."/>
            <person name="Macchietto M."/>
            <person name="Porter C.F."/>
            <person name="Rogers A."/>
            <person name="Williams B."/>
            <person name="Antoshechkin I."/>
            <person name="Lee M.M."/>
            <person name="Goodwin Z."/>
            <person name="Lu X."/>
            <person name="Lewis E.E."/>
            <person name="Goodrich-Blair H."/>
            <person name="Stock S.P."/>
            <person name="Adams B.J."/>
            <person name="Sternberg P.W."/>
            <person name="Mortazavi A."/>
        </authorList>
    </citation>
    <scope>NUCLEOTIDE SEQUENCE [LARGE SCALE GENOMIC DNA]</scope>
    <source>
        <strain evidence="2 3">ALL</strain>
    </source>
</reference>
<feature type="compositionally biased region" description="Basic and acidic residues" evidence="1">
    <location>
        <begin position="1334"/>
        <end position="1343"/>
    </location>
</feature>
<feature type="compositionally biased region" description="Polar residues" evidence="1">
    <location>
        <begin position="1040"/>
        <end position="1054"/>
    </location>
</feature>
<dbReference type="Gene3D" id="6.10.160.20">
    <property type="match status" value="1"/>
</dbReference>
<sequence length="1400" mass="157547">MDLDPPMSPHPAEFVDLREFRPPGQVGFPRAPHYVDPKDKAYVLKRQGRFTLHKGKVVLDFEALCQGKDDGTYLYTYKQFGYMSREEQEKLSHFFLRNYPRSLPKFDPDLRRLLLCAVARYLNCEEEQKRIDAFNEQKYVFEHESTDTIPKGKRLQLYPPLPIMEQMKMLPPGLLTPGVIEDVLNKKNSHLCGIMEKADDGTFVKCHRGAIFGARMTREFWALVYDKKFPLFLQKSFPHVFSCKYHMRLVLLEQAHDPEEECWCHSVAHFEDDRFRTSVYKSQEFDLEVLIAMIASYDLRICNNDFTYFDLLIEAATDEESKQKSRELKLLAEQRAYERLNILPDVTLSINYPLLEDDREHNKDVMLPPVKLRKDGVFLVRGGTQKEASEFNFEAASPESLQDEDLELLREFYPDFEPQKKGSVLPPENTYKESVLNAAEEIKNIPAPEKRRLPIAAQLHGRKEQQVDFPFGVQAMDQDAVPQANILQDTIHMDQDDVSMAFQGYMASDTVTQNVPTPSFAPTVIQEPEIMTTEPMETISAAHITWNPVFHSPMDQNMALHATVPQSKPFVIPPPIHYKKDLTPGAIKALLSFDPTTARLLDPSQASTSQNLALEGQVLQHTVSQASILQDTTLQNAMDSDIAPQASFSEATVPQDVPMSLMIPASTANIAFPQNEMIPATVSQKRPSVLPPPIHDKKNLTPGAIKALLAFDPTAARLLNPETVPQTSKAASQTTVAQNSVWEGPQLQDTVYQTLPLQDTALVVQEMALQASLPQKRPFVLPSPIHDKKDLTPGAIKALLAFDPTAARLLDPETVHVDSHLPQDTVSQAQTPPALLPQDASMDAAPNLAASTLAGPSGVQSSDLLQNMALQVTVPQKRSFVLPPPISDKKDLTPGAIKALLAFDPTAARLLDADTIPVVSNLPQDPHLAASSLSGPSCVQNAVFSSNQTVLPQNMPLQTLLPQRMPLSSLSDTSNMSSSLPSAFYPIPTAPPTFQAVQNMSNLSPKSTKPDNSSEDFLSLLGCFEKLSIQTEVSKNSLQPKNSNFLARTPQSLTPEPRTSRTAPYVRKQYSMGSQEPLPEPQAPSEPQNDDEEIKYLGEQPYQPPQLQASHQFSAPMVRQDPENDEDVNILDSDNESLCGYELEQLQNQTQAQNNPEFETQNEASDLDSEAEIETLSDDVQKDQEFDAMKEKILDDRRRCMEERQTQEKFQKAQRTLDLRHNFDQKERDLLERWDYRINSLSSAKSLDDLRVRNATLERLYVNKGSGKSLEDLNIVDFDMVKKKNLKKIRKKFKLPRVEKSQPKEEHLEGVFDAFNQMEIDAAKVIAKFLVKKHQDNSPKPRELSQQPETFQEPSEPSPPLPEPYFSQRTLMAAAGTPMREPQGGIGRKKKRLTRNPFVR</sequence>
<feature type="region of interest" description="Disordered" evidence="1">
    <location>
        <begin position="1148"/>
        <end position="1171"/>
    </location>
</feature>
<dbReference type="Proteomes" id="UP000298663">
    <property type="component" value="Unassembled WGS sequence"/>
</dbReference>
<organism evidence="2 3">
    <name type="scientific">Steinernema carpocapsae</name>
    <name type="common">Entomopathogenic nematode</name>
    <dbReference type="NCBI Taxonomy" id="34508"/>
    <lineage>
        <taxon>Eukaryota</taxon>
        <taxon>Metazoa</taxon>
        <taxon>Ecdysozoa</taxon>
        <taxon>Nematoda</taxon>
        <taxon>Chromadorea</taxon>
        <taxon>Rhabditida</taxon>
        <taxon>Tylenchina</taxon>
        <taxon>Panagrolaimomorpha</taxon>
        <taxon>Strongyloidoidea</taxon>
        <taxon>Steinernematidae</taxon>
        <taxon>Steinernema</taxon>
    </lineage>
</organism>
<dbReference type="EMBL" id="AZBU02000005">
    <property type="protein sequence ID" value="TKR75995.1"/>
    <property type="molecule type" value="Genomic_DNA"/>
</dbReference>
<dbReference type="InterPro" id="IPR038291">
    <property type="entry name" value="SAP30_C_sf"/>
</dbReference>
<feature type="region of interest" description="Disordered" evidence="1">
    <location>
        <begin position="1040"/>
        <end position="1090"/>
    </location>
</feature>